<name>A0A061FFX3_THECC</name>
<evidence type="ECO:0000256" key="1">
    <source>
        <dbReference type="SAM" id="SignalP"/>
    </source>
</evidence>
<gene>
    <name evidence="2" type="ORF">TCM_034761</name>
</gene>
<evidence type="ECO:0000313" key="3">
    <source>
        <dbReference type="Proteomes" id="UP000026915"/>
    </source>
</evidence>
<sequence>MHFQPSLQVALLQKLVVVIMLLSLLVSGDQKEESSVLVGMNGYSPGTKEKQPVRQQQHQRLRHHFDAFFSSKRKVPNASDPLHNR</sequence>
<dbReference type="HOGENOM" id="CLU_2562941_0_0_1"/>
<proteinExistence type="predicted"/>
<evidence type="ECO:0000313" key="2">
    <source>
        <dbReference type="EMBL" id="EOY15803.1"/>
    </source>
</evidence>
<dbReference type="eggNOG" id="ENOG502S804">
    <property type="taxonomic scope" value="Eukaryota"/>
</dbReference>
<dbReference type="InterPro" id="IPR039316">
    <property type="entry name" value="CLE25/26"/>
</dbReference>
<reference evidence="2 3" key="1">
    <citation type="journal article" date="2013" name="Genome Biol.">
        <title>The genome sequence of the most widely cultivated cacao type and its use to identify candidate genes regulating pod color.</title>
        <authorList>
            <person name="Motamayor J.C."/>
            <person name="Mockaitis K."/>
            <person name="Schmutz J."/>
            <person name="Haiminen N."/>
            <person name="Iii D.L."/>
            <person name="Cornejo O."/>
            <person name="Findley S.D."/>
            <person name="Zheng P."/>
            <person name="Utro F."/>
            <person name="Royaert S."/>
            <person name="Saski C."/>
            <person name="Jenkins J."/>
            <person name="Podicheti R."/>
            <person name="Zhao M."/>
            <person name="Scheffler B.E."/>
            <person name="Stack J.C."/>
            <person name="Feltus F.A."/>
            <person name="Mustiga G.M."/>
            <person name="Amores F."/>
            <person name="Phillips W."/>
            <person name="Marelli J.P."/>
            <person name="May G.D."/>
            <person name="Shapiro H."/>
            <person name="Ma J."/>
            <person name="Bustamante C.D."/>
            <person name="Schnell R.J."/>
            <person name="Main D."/>
            <person name="Gilbert D."/>
            <person name="Parida L."/>
            <person name="Kuhn D.N."/>
        </authorList>
    </citation>
    <scope>NUCLEOTIDE SEQUENCE [LARGE SCALE GENOMIC DNA]</scope>
    <source>
        <strain evidence="3">cv. Matina 1-6</strain>
    </source>
</reference>
<dbReference type="InParanoid" id="A0A061FFX3"/>
<dbReference type="AlphaFoldDB" id="A0A061FFX3"/>
<dbReference type="PANTHER" id="PTHR34277:SF1">
    <property type="entry name" value="CLAVATA3_ESR (CLE) GENE FAMILY MEMBER MTCLE20"/>
    <property type="match status" value="1"/>
</dbReference>
<feature type="signal peptide" evidence="1">
    <location>
        <begin position="1"/>
        <end position="28"/>
    </location>
</feature>
<dbReference type="PANTHER" id="PTHR34277">
    <property type="entry name" value="CLAVATA3/ESR (CLE)-RELATED PROTEIN 26"/>
    <property type="match status" value="1"/>
</dbReference>
<dbReference type="Gramene" id="EOY15803">
    <property type="protein sequence ID" value="EOY15803"/>
    <property type="gene ID" value="TCM_034761"/>
</dbReference>
<accession>A0A061FFX3</accession>
<organism evidence="2 3">
    <name type="scientific">Theobroma cacao</name>
    <name type="common">Cacao</name>
    <name type="synonym">Cocoa</name>
    <dbReference type="NCBI Taxonomy" id="3641"/>
    <lineage>
        <taxon>Eukaryota</taxon>
        <taxon>Viridiplantae</taxon>
        <taxon>Streptophyta</taxon>
        <taxon>Embryophyta</taxon>
        <taxon>Tracheophyta</taxon>
        <taxon>Spermatophyta</taxon>
        <taxon>Magnoliopsida</taxon>
        <taxon>eudicotyledons</taxon>
        <taxon>Gunneridae</taxon>
        <taxon>Pentapetalae</taxon>
        <taxon>rosids</taxon>
        <taxon>malvids</taxon>
        <taxon>Malvales</taxon>
        <taxon>Malvaceae</taxon>
        <taxon>Byttnerioideae</taxon>
        <taxon>Theobroma</taxon>
    </lineage>
</organism>
<dbReference type="EMBL" id="CM001886">
    <property type="protein sequence ID" value="EOY15803.1"/>
    <property type="molecule type" value="Genomic_DNA"/>
</dbReference>
<protein>
    <submittedName>
        <fullName evidence="2">Uncharacterized protein</fullName>
    </submittedName>
</protein>
<keyword evidence="3" id="KW-1185">Reference proteome</keyword>
<dbReference type="Proteomes" id="UP000026915">
    <property type="component" value="Chromosome 8"/>
</dbReference>
<keyword evidence="1" id="KW-0732">Signal</keyword>
<feature type="chain" id="PRO_5001597999" evidence="1">
    <location>
        <begin position="29"/>
        <end position="85"/>
    </location>
</feature>
<dbReference type="OMA" id="CTFISFH"/>